<protein>
    <recommendedName>
        <fullName evidence="1">NAD-dependent epimerase/dehydratase domain-containing protein</fullName>
    </recommendedName>
</protein>
<dbReference type="InterPro" id="IPR001509">
    <property type="entry name" value="Epimerase_deHydtase"/>
</dbReference>
<dbReference type="InterPro" id="IPR051783">
    <property type="entry name" value="NAD(P)-dependent_oxidoreduct"/>
</dbReference>
<dbReference type="SUPFAM" id="SSF51735">
    <property type="entry name" value="NAD(P)-binding Rossmann-fold domains"/>
    <property type="match status" value="1"/>
</dbReference>
<dbReference type="InterPro" id="IPR036291">
    <property type="entry name" value="NAD(P)-bd_dom_sf"/>
</dbReference>
<dbReference type="OrthoDB" id="2735536at2759"/>
<dbReference type="AlphaFoldDB" id="A0A9P6N3E6"/>
<organism evidence="2 3">
    <name type="scientific">Entomortierella chlamydospora</name>
    <dbReference type="NCBI Taxonomy" id="101097"/>
    <lineage>
        <taxon>Eukaryota</taxon>
        <taxon>Fungi</taxon>
        <taxon>Fungi incertae sedis</taxon>
        <taxon>Mucoromycota</taxon>
        <taxon>Mortierellomycotina</taxon>
        <taxon>Mortierellomycetes</taxon>
        <taxon>Mortierellales</taxon>
        <taxon>Mortierellaceae</taxon>
        <taxon>Entomortierella</taxon>
    </lineage>
</organism>
<dbReference type="EMBL" id="JAAAID010000125">
    <property type="protein sequence ID" value="KAG0022075.1"/>
    <property type="molecule type" value="Genomic_DNA"/>
</dbReference>
<dbReference type="Pfam" id="PF01370">
    <property type="entry name" value="Epimerase"/>
    <property type="match status" value="1"/>
</dbReference>
<dbReference type="GO" id="GO:0004029">
    <property type="term" value="F:aldehyde dehydrogenase (NAD+) activity"/>
    <property type="evidence" value="ECO:0007669"/>
    <property type="project" value="TreeGrafter"/>
</dbReference>
<gene>
    <name evidence="2" type="ORF">BGZ80_001115</name>
</gene>
<dbReference type="GO" id="GO:0005737">
    <property type="term" value="C:cytoplasm"/>
    <property type="evidence" value="ECO:0007669"/>
    <property type="project" value="TreeGrafter"/>
</dbReference>
<evidence type="ECO:0000313" key="3">
    <source>
        <dbReference type="Proteomes" id="UP000703661"/>
    </source>
</evidence>
<proteinExistence type="predicted"/>
<reference evidence="2" key="1">
    <citation type="journal article" date="2020" name="Fungal Divers.">
        <title>Resolving the Mortierellaceae phylogeny through synthesis of multi-gene phylogenetics and phylogenomics.</title>
        <authorList>
            <person name="Vandepol N."/>
            <person name="Liber J."/>
            <person name="Desiro A."/>
            <person name="Na H."/>
            <person name="Kennedy M."/>
            <person name="Barry K."/>
            <person name="Grigoriev I.V."/>
            <person name="Miller A.N."/>
            <person name="O'Donnell K."/>
            <person name="Stajich J.E."/>
            <person name="Bonito G."/>
        </authorList>
    </citation>
    <scope>NUCLEOTIDE SEQUENCE</scope>
    <source>
        <strain evidence="2">NRRL 2769</strain>
    </source>
</reference>
<comment type="caution">
    <text evidence="2">The sequence shown here is derived from an EMBL/GenBank/DDBJ whole genome shotgun (WGS) entry which is preliminary data.</text>
</comment>
<dbReference type="Proteomes" id="UP000703661">
    <property type="component" value="Unassembled WGS sequence"/>
</dbReference>
<sequence>MVKVLVIGAAGYIGLRVVQQLRRANHIVYGTTRTSSKENTLLVNEVIPIVGPLESEHQQTPPWIDAVRDENIEVVVDLSGTQDGAKVILEPLIHLSKERQSARLPKIGFIYCSGIWVHGSDVSPTSDLTGVGIETSARKTPPLVAWRPEHERQVLASYEHLNAAVIRPSLVYGGSGDIWDLYFAQIYHDIKNKASTISLKADPNAAISLVHVDDAASAFVAVVEKLELVAGQKDQYPVFDVASSHESLAFVLRRFAEELGHQGKVEFTGVPEGSSFPELFIQAFNTNINSGSTRAKTLLGWSPTKTGFAAGISIYAKAWEGSFLERNKTK</sequence>
<dbReference type="Gene3D" id="3.40.50.720">
    <property type="entry name" value="NAD(P)-binding Rossmann-like Domain"/>
    <property type="match status" value="1"/>
</dbReference>
<feature type="domain" description="NAD-dependent epimerase/dehydratase" evidence="1">
    <location>
        <begin position="4"/>
        <end position="80"/>
    </location>
</feature>
<keyword evidence="3" id="KW-1185">Reference proteome</keyword>
<dbReference type="PANTHER" id="PTHR48079:SF3">
    <property type="entry name" value="NAD-DEPENDENT EPIMERASE_DEHYDRATASE DOMAIN-CONTAINING PROTEIN"/>
    <property type="match status" value="1"/>
</dbReference>
<dbReference type="PANTHER" id="PTHR48079">
    <property type="entry name" value="PROTEIN YEEZ"/>
    <property type="match status" value="1"/>
</dbReference>
<evidence type="ECO:0000313" key="2">
    <source>
        <dbReference type="EMBL" id="KAG0022075.1"/>
    </source>
</evidence>
<evidence type="ECO:0000259" key="1">
    <source>
        <dbReference type="Pfam" id="PF01370"/>
    </source>
</evidence>
<accession>A0A9P6N3E6</accession>
<name>A0A9P6N3E6_9FUNG</name>